<feature type="signal peptide" evidence="2">
    <location>
        <begin position="1"/>
        <end position="25"/>
    </location>
</feature>
<comment type="caution">
    <text evidence="3">The sequence shown here is derived from an EMBL/GenBank/DDBJ whole genome shotgun (WGS) entry which is preliminary data.</text>
</comment>
<reference evidence="3 4" key="1">
    <citation type="submission" date="2024-10" db="EMBL/GenBank/DDBJ databases">
        <title>The Natural Products Discovery Center: Release of the First 8490 Sequenced Strains for Exploring Actinobacteria Biosynthetic Diversity.</title>
        <authorList>
            <person name="Kalkreuter E."/>
            <person name="Kautsar S.A."/>
            <person name="Yang D."/>
            <person name="Bader C.D."/>
            <person name="Teijaro C.N."/>
            <person name="Fluegel L."/>
            <person name="Davis C.M."/>
            <person name="Simpson J.R."/>
            <person name="Lauterbach L."/>
            <person name="Steele A.D."/>
            <person name="Gui C."/>
            <person name="Meng S."/>
            <person name="Li G."/>
            <person name="Viehrig K."/>
            <person name="Ye F."/>
            <person name="Su P."/>
            <person name="Kiefer A.F."/>
            <person name="Nichols A."/>
            <person name="Cepeda A.J."/>
            <person name="Yan W."/>
            <person name="Fan B."/>
            <person name="Jiang Y."/>
            <person name="Adhikari A."/>
            <person name="Zheng C.-J."/>
            <person name="Schuster L."/>
            <person name="Cowan T.M."/>
            <person name="Smanski M.J."/>
            <person name="Chevrette M.G."/>
            <person name="De Carvalho L.P.S."/>
            <person name="Shen B."/>
        </authorList>
    </citation>
    <scope>NUCLEOTIDE SEQUENCE [LARGE SCALE GENOMIC DNA]</scope>
    <source>
        <strain evidence="3 4">NPDC087045</strain>
    </source>
</reference>
<keyword evidence="4" id="KW-1185">Reference proteome</keyword>
<keyword evidence="2" id="KW-0732">Signal</keyword>
<accession>A0ABW8F245</accession>
<proteinExistence type="predicted"/>
<feature type="region of interest" description="Disordered" evidence="1">
    <location>
        <begin position="42"/>
        <end position="127"/>
    </location>
</feature>
<feature type="chain" id="PRO_5046992566" evidence="2">
    <location>
        <begin position="26"/>
        <end position="142"/>
    </location>
</feature>
<gene>
    <name evidence="3" type="ORF">ACIPEN_16115</name>
</gene>
<evidence type="ECO:0000313" key="3">
    <source>
        <dbReference type="EMBL" id="MFJ3047355.1"/>
    </source>
</evidence>
<evidence type="ECO:0000256" key="2">
    <source>
        <dbReference type="SAM" id="SignalP"/>
    </source>
</evidence>
<evidence type="ECO:0000313" key="4">
    <source>
        <dbReference type="Proteomes" id="UP001617427"/>
    </source>
</evidence>
<dbReference type="Proteomes" id="UP001617427">
    <property type="component" value="Unassembled WGS sequence"/>
</dbReference>
<sequence>MRRFHIVQRAGMLLAFSLLALPALAQDDISKALNPYSSDVKKALAPLPGEKPRPDPDTNGNENPACRDLRLKIERARSTPPPQYDVYPEAPMRDGRRDSNSAPLPIPGGVTPATSRGTFLKPGGNDYGQLGQLETRYINECR</sequence>
<protein>
    <submittedName>
        <fullName evidence="3">Uncharacterized protein</fullName>
    </submittedName>
</protein>
<name>A0ABW8F245_9BURK</name>
<dbReference type="RefSeq" id="WP_402701940.1">
    <property type="nucleotide sequence ID" value="NZ_JBIUZV010000009.1"/>
</dbReference>
<feature type="compositionally biased region" description="Basic and acidic residues" evidence="1">
    <location>
        <begin position="65"/>
        <end position="77"/>
    </location>
</feature>
<dbReference type="EMBL" id="JBIUZV010000009">
    <property type="protein sequence ID" value="MFJ3047355.1"/>
    <property type="molecule type" value="Genomic_DNA"/>
</dbReference>
<organism evidence="3 4">
    <name type="scientific">Herbaspirillum chlorophenolicum</name>
    <dbReference type="NCBI Taxonomy" id="211589"/>
    <lineage>
        <taxon>Bacteria</taxon>
        <taxon>Pseudomonadati</taxon>
        <taxon>Pseudomonadota</taxon>
        <taxon>Betaproteobacteria</taxon>
        <taxon>Burkholderiales</taxon>
        <taxon>Oxalobacteraceae</taxon>
        <taxon>Herbaspirillum</taxon>
    </lineage>
</organism>
<evidence type="ECO:0000256" key="1">
    <source>
        <dbReference type="SAM" id="MobiDB-lite"/>
    </source>
</evidence>